<dbReference type="Gene3D" id="1.10.443.10">
    <property type="entry name" value="Intergrase catalytic core"/>
    <property type="match status" value="1"/>
</dbReference>
<dbReference type="Pfam" id="PF00589">
    <property type="entry name" value="Phage_integrase"/>
    <property type="match status" value="1"/>
</dbReference>
<dbReference type="GO" id="GO:0015074">
    <property type="term" value="P:DNA integration"/>
    <property type="evidence" value="ECO:0007669"/>
    <property type="project" value="InterPro"/>
</dbReference>
<dbReference type="InterPro" id="IPR013762">
    <property type="entry name" value="Integrase-like_cat_sf"/>
</dbReference>
<evidence type="ECO:0000256" key="2">
    <source>
        <dbReference type="ARBA" id="ARBA00023172"/>
    </source>
</evidence>
<protein>
    <recommendedName>
        <fullName evidence="7">Tyr recombinase domain-containing protein</fullName>
    </recommendedName>
</protein>
<dbReference type="InterPro" id="IPR044068">
    <property type="entry name" value="CB"/>
</dbReference>
<dbReference type="Proteomes" id="UP000507470">
    <property type="component" value="Unassembled WGS sequence"/>
</dbReference>
<dbReference type="InterPro" id="IPR011010">
    <property type="entry name" value="DNA_brk_join_enz"/>
</dbReference>
<evidence type="ECO:0000313" key="6">
    <source>
        <dbReference type="Proteomes" id="UP000507470"/>
    </source>
</evidence>
<evidence type="ECO:0000313" key="5">
    <source>
        <dbReference type="EMBL" id="CAC5363054.1"/>
    </source>
</evidence>
<dbReference type="PANTHER" id="PTHR35617:SF3">
    <property type="entry name" value="CORE-BINDING (CB) DOMAIN-CONTAINING PROTEIN"/>
    <property type="match status" value="1"/>
</dbReference>
<dbReference type="SMART" id="SM00209">
    <property type="entry name" value="TSP1"/>
    <property type="match status" value="5"/>
</dbReference>
<dbReference type="InterPro" id="IPR002104">
    <property type="entry name" value="Integrase_catalytic"/>
</dbReference>
<dbReference type="PROSITE" id="PS50092">
    <property type="entry name" value="TSP1"/>
    <property type="match status" value="4"/>
</dbReference>
<dbReference type="InterPro" id="IPR010998">
    <property type="entry name" value="Integrase_recombinase_N"/>
</dbReference>
<dbReference type="InterPro" id="IPR036383">
    <property type="entry name" value="TSP1_rpt_sf"/>
</dbReference>
<keyword evidence="2" id="KW-0233">DNA recombination</keyword>
<dbReference type="SUPFAM" id="SSF56349">
    <property type="entry name" value="DNA breaking-rejoining enzymes"/>
    <property type="match status" value="1"/>
</dbReference>
<dbReference type="Gene3D" id="1.10.150.130">
    <property type="match status" value="1"/>
</dbReference>
<dbReference type="PANTHER" id="PTHR35617">
    <property type="entry name" value="PHAGE_INTEGRASE DOMAIN-CONTAINING PROTEIN"/>
    <property type="match status" value="1"/>
</dbReference>
<reference evidence="5 6" key="1">
    <citation type="submission" date="2020-06" db="EMBL/GenBank/DDBJ databases">
        <authorList>
            <person name="Li R."/>
            <person name="Bekaert M."/>
        </authorList>
    </citation>
    <scope>NUCLEOTIDE SEQUENCE [LARGE SCALE GENOMIC DNA]</scope>
    <source>
        <strain evidence="6">wild</strain>
    </source>
</reference>
<gene>
    <name evidence="5" type="ORF">MCOR_4616</name>
</gene>
<organism evidence="5 6">
    <name type="scientific">Mytilus coruscus</name>
    <name type="common">Sea mussel</name>
    <dbReference type="NCBI Taxonomy" id="42192"/>
    <lineage>
        <taxon>Eukaryota</taxon>
        <taxon>Metazoa</taxon>
        <taxon>Spiralia</taxon>
        <taxon>Lophotrochozoa</taxon>
        <taxon>Mollusca</taxon>
        <taxon>Bivalvia</taxon>
        <taxon>Autobranchia</taxon>
        <taxon>Pteriomorphia</taxon>
        <taxon>Mytilida</taxon>
        <taxon>Mytiloidea</taxon>
        <taxon>Mytilidae</taxon>
        <taxon>Mytilinae</taxon>
        <taxon>Mytilus</taxon>
    </lineage>
</organism>
<feature type="domain" description="Core-binding (CB)" evidence="4">
    <location>
        <begin position="523"/>
        <end position="598"/>
    </location>
</feature>
<dbReference type="Gene3D" id="2.20.100.10">
    <property type="entry name" value="Thrombospondin type-1 (TSP1) repeat"/>
    <property type="match status" value="4"/>
</dbReference>
<sequence>MVKPSRVLDLSAWTEELVDDFDKEFLLFGIEHGFDIVMNVPIPKNIRSKNHPSAKPGSPFFKQAHQQILTEIENGNYIFVNTPPKIISPLGVIPKPDGGVRIIHICSRPMGSAVNDFAGEFDKQRFQTVDDACKINIGPVYSVINTKEHVQLMANGHPGVVGQSVLQIVEMVSTSDHVNVIIPLLQMVDSNVWVKHTKKSHVLGWCALKKVKLILFCHHGLIHACTVPCGKYGTANKERRCLNPSFCPNGLKTQKIIIEKPCYLGACPSEGVWSKWSSFTNSSAVCGQGRRMRFRVCNEDKPVDGAVCTGKSVQRFPLDGTCTAASLQYFQREDSKAKIKALHRVFQRDKPPDDEVDVDPMNPFIEDLYTSWSTWTKCSKTCGTGIRERFRGCKNTTGLRCKGERWQVQPCNSVNCPVMGGWSEWETWTVCSVTCGFYGIRTRYRRCDQPYAMFGGSCVGISKETSPCQKTVKCGHKVLILHPAEKQSLSTSGSETNSSSFKPPTGSFYLIRENLENKGLSTLTADIILQSWRQSTGKQYGTYFKRWMCFSNKKQTDPLDPSINTVLSFLSSLYDSGLSYSAINTAKSAISSICSVTSGIDIGKHKLVTRYMRGIFNARPSLPKYTETWDVNIVLDYLKTLPANEELTLLQLSQKLALLLMLLSAQRCQTVHLIKLNNITISNDNMKVYIVDLVKQSKPGKHIGPLEFNRHDDYKLCVIVAMEEYLKRTSKLRGQEKSLFISCVKPFKTVTKSTISRWIKQLLGKAGIDIKVYGTHSCRSASSSSAAAHGIPLNNILKTAGWSSAQTFYKFYFKPIQTQTLNERISYSDWSSWSGCSKSCGNGEKLRTRKCIKSQKNPIVCFKSDIEVKSLCNVKPCPKNKDRQNSNGNIAQNEEHVSDPEHVVLNPIAQHSGSASALAPDSTVNVTDGLRNPTADESSSWSDVNKSTGSAQFDSVGGNNMAAIIQSFSIVSQSVAQCVSGLQQTVSLIANQKSTESGPAKKFDLPQWYQNRNIEDVPLAVHGSVQNRPTLPLSTTPSLGYLSTTLCPTAGVRSDAFSNVDIVAPSLQRSIIEAKAAALLRERHVKVDWSLRDRDILSLITAGSSVNLCKICNLIDHATQYCPLQSSVQVENSSSRSYSSSNLQSVNKQGRSRVFHEGRKCAIISIILKVVIGKCVISSTSVQNVVQQAMVPQPVGNPIAMCLFILQHLQCPPREINWRNQIQDDYPRKSSFVKLQHQ</sequence>
<dbReference type="GO" id="GO:0006310">
    <property type="term" value="P:DNA recombination"/>
    <property type="evidence" value="ECO:0007669"/>
    <property type="project" value="UniProtKB-KW"/>
</dbReference>
<keyword evidence="1" id="KW-0238">DNA-binding</keyword>
<dbReference type="SUPFAM" id="SSF82895">
    <property type="entry name" value="TSP-1 type 1 repeat"/>
    <property type="match status" value="4"/>
</dbReference>
<evidence type="ECO:0000259" key="3">
    <source>
        <dbReference type="PROSITE" id="PS51898"/>
    </source>
</evidence>
<accession>A0A6J8A9M3</accession>
<evidence type="ECO:0000256" key="1">
    <source>
        <dbReference type="ARBA" id="ARBA00023125"/>
    </source>
</evidence>
<dbReference type="AlphaFoldDB" id="A0A6J8A9M3"/>
<feature type="domain" description="Tyr recombinase" evidence="3">
    <location>
        <begin position="621"/>
        <end position="826"/>
    </location>
</feature>
<dbReference type="GO" id="GO:0003677">
    <property type="term" value="F:DNA binding"/>
    <property type="evidence" value="ECO:0007669"/>
    <property type="project" value="UniProtKB-KW"/>
</dbReference>
<dbReference type="OrthoDB" id="5985519at2759"/>
<proteinExistence type="predicted"/>
<dbReference type="PROSITE" id="PS51898">
    <property type="entry name" value="TYR_RECOMBINASE"/>
    <property type="match status" value="1"/>
</dbReference>
<dbReference type="Pfam" id="PF00090">
    <property type="entry name" value="TSP_1"/>
    <property type="match status" value="4"/>
</dbReference>
<name>A0A6J8A9M3_MYTCO</name>
<keyword evidence="6" id="KW-1185">Reference proteome</keyword>
<dbReference type="EMBL" id="CACVKT020000784">
    <property type="protein sequence ID" value="CAC5363054.1"/>
    <property type="molecule type" value="Genomic_DNA"/>
</dbReference>
<evidence type="ECO:0008006" key="7">
    <source>
        <dbReference type="Google" id="ProtNLM"/>
    </source>
</evidence>
<dbReference type="PROSITE" id="PS51900">
    <property type="entry name" value="CB"/>
    <property type="match status" value="1"/>
</dbReference>
<evidence type="ECO:0000259" key="4">
    <source>
        <dbReference type="PROSITE" id="PS51900"/>
    </source>
</evidence>
<dbReference type="InterPro" id="IPR000884">
    <property type="entry name" value="TSP1_rpt"/>
</dbReference>